<evidence type="ECO:0000256" key="2">
    <source>
        <dbReference type="SAM" id="SignalP"/>
    </source>
</evidence>
<feature type="compositionally biased region" description="Low complexity" evidence="1">
    <location>
        <begin position="83"/>
        <end position="136"/>
    </location>
</feature>
<dbReference type="HOGENOM" id="CLU_1454257_0_0_1"/>
<dbReference type="Proteomes" id="UP000002497">
    <property type="component" value="Unassembled WGS sequence"/>
</dbReference>
<evidence type="ECO:0000313" key="4">
    <source>
        <dbReference type="Proteomes" id="UP000002497"/>
    </source>
</evidence>
<reference evidence="4" key="2">
    <citation type="submission" date="2010-03" db="EMBL/GenBank/DDBJ databases">
        <title>The genome sequence of Coccidioides posadasii strain Silveira.</title>
        <authorList>
            <consortium name="The Broad Institute Genome Sequencing Center for Infectious Disease"/>
            <person name="Neafsey D."/>
            <person name="Orbach M."/>
            <person name="Henn M.R."/>
            <person name="Cole G.T."/>
            <person name="Galgiani J."/>
            <person name="Gardner M.J."/>
            <person name="Kirkland T.N."/>
            <person name="Taylor J.W."/>
            <person name="Young S.K."/>
            <person name="Zeng Q."/>
            <person name="Koehrsen M."/>
            <person name="Alvarado L."/>
            <person name="Berlin A."/>
            <person name="Borenstein D."/>
            <person name="Chapman S.B."/>
            <person name="Chen Z."/>
            <person name="Engels R."/>
            <person name="Freedman E."/>
            <person name="Gellesch M."/>
            <person name="Goldberg J."/>
            <person name="Griggs A."/>
            <person name="Gujja S."/>
            <person name="Heilman E."/>
            <person name="Heiman D."/>
            <person name="Howarth C."/>
            <person name="Jen D."/>
            <person name="Larson L."/>
            <person name="Mehta T."/>
            <person name="Neiman D."/>
            <person name="Park D."/>
            <person name="Pearson M."/>
            <person name="Richards J."/>
            <person name="Roberts A."/>
            <person name="Saif S."/>
            <person name="Shea T."/>
            <person name="Shenoy N."/>
            <person name="Sisk P."/>
            <person name="Stolte C."/>
            <person name="Sykes S."/>
            <person name="Walk T."/>
            <person name="White J."/>
            <person name="Yandava C."/>
            <person name="Haas B."/>
            <person name="Nusbaum C."/>
            <person name="Birren B."/>
        </authorList>
    </citation>
    <scope>NUCLEOTIDE SEQUENCE [LARGE SCALE GENOMIC DNA]</scope>
    <source>
        <strain evidence="4">RMSCC 757 / Silveira</strain>
    </source>
</reference>
<sequence length="186" mass="19158">MQFQSLIAVSLSLGFTLFAVSLPLSPKPSIHSPTERRPVTYSVVQVDGGSTTTDSGSPNVITVPIPAPLVTETLISTVTIYPSSSSGVTMTRSSSLSTATKTTSKAESTTSKSPKITETASSSTPNSTSSPKVTPSCPTTEIGTISSTVPVYPSSSLPHPSGSPATSTCYSSLTFHLPMLTPFPSI</sequence>
<dbReference type="EMBL" id="GL636488">
    <property type="protein sequence ID" value="EFW20519.1"/>
    <property type="molecule type" value="Genomic_DNA"/>
</dbReference>
<accession>E9CZ75</accession>
<gene>
    <name evidence="3" type="ORF">CPSG_02362</name>
</gene>
<keyword evidence="4" id="KW-1185">Reference proteome</keyword>
<name>E9CZ75_COCPS</name>
<keyword evidence="2" id="KW-0732">Signal</keyword>
<dbReference type="VEuPathDB" id="FungiDB:D8B26_003116"/>
<evidence type="ECO:0000256" key="1">
    <source>
        <dbReference type="SAM" id="MobiDB-lite"/>
    </source>
</evidence>
<protein>
    <submittedName>
        <fullName evidence="3">Uncharacterized protein</fullName>
    </submittedName>
</protein>
<dbReference type="VEuPathDB" id="FungiDB:CPSG_02362"/>
<reference evidence="4" key="1">
    <citation type="journal article" date="2010" name="Genome Res.">
        <title>Population genomic sequencing of Coccidioides fungi reveals recent hybridization and transposon control.</title>
        <authorList>
            <person name="Neafsey D.E."/>
            <person name="Barker B.M."/>
            <person name="Sharpton T.J."/>
            <person name="Stajich J.E."/>
            <person name="Park D.J."/>
            <person name="Whiston E."/>
            <person name="Hung C.-Y."/>
            <person name="McMahan C."/>
            <person name="White J."/>
            <person name="Sykes S."/>
            <person name="Heiman D."/>
            <person name="Young S."/>
            <person name="Zeng Q."/>
            <person name="Abouelleil A."/>
            <person name="Aftuck L."/>
            <person name="Bessette D."/>
            <person name="Brown A."/>
            <person name="FitzGerald M."/>
            <person name="Lui A."/>
            <person name="Macdonald J.P."/>
            <person name="Priest M."/>
            <person name="Orbach M.J."/>
            <person name="Galgiani J.N."/>
            <person name="Kirkland T.N."/>
            <person name="Cole G.T."/>
            <person name="Birren B.W."/>
            <person name="Henn M.R."/>
            <person name="Taylor J.W."/>
            <person name="Rounsley S.D."/>
        </authorList>
    </citation>
    <scope>NUCLEOTIDE SEQUENCE [LARGE SCALE GENOMIC DNA]</scope>
    <source>
        <strain evidence="4">RMSCC 757 / Silveira</strain>
    </source>
</reference>
<organism evidence="4">
    <name type="scientific">Coccidioides posadasii (strain RMSCC 757 / Silveira)</name>
    <name type="common">Valley fever fungus</name>
    <dbReference type="NCBI Taxonomy" id="443226"/>
    <lineage>
        <taxon>Eukaryota</taxon>
        <taxon>Fungi</taxon>
        <taxon>Dikarya</taxon>
        <taxon>Ascomycota</taxon>
        <taxon>Pezizomycotina</taxon>
        <taxon>Eurotiomycetes</taxon>
        <taxon>Eurotiomycetidae</taxon>
        <taxon>Onygenales</taxon>
        <taxon>Onygenaceae</taxon>
        <taxon>Coccidioides</taxon>
    </lineage>
</organism>
<feature type="chain" id="PRO_5044275300" evidence="2">
    <location>
        <begin position="22"/>
        <end position="186"/>
    </location>
</feature>
<feature type="region of interest" description="Disordered" evidence="1">
    <location>
        <begin position="83"/>
        <end position="145"/>
    </location>
</feature>
<dbReference type="AlphaFoldDB" id="E9CZ75"/>
<feature type="signal peptide" evidence="2">
    <location>
        <begin position="1"/>
        <end position="21"/>
    </location>
</feature>
<proteinExistence type="predicted"/>
<evidence type="ECO:0000313" key="3">
    <source>
        <dbReference type="EMBL" id="EFW20519.1"/>
    </source>
</evidence>